<evidence type="ECO:0000256" key="1">
    <source>
        <dbReference type="SAM" id="MobiDB-lite"/>
    </source>
</evidence>
<dbReference type="Pfam" id="PF00501">
    <property type="entry name" value="AMP-binding"/>
    <property type="match status" value="1"/>
</dbReference>
<feature type="domain" description="AMP-dependent synthetase/ligase" evidence="2">
    <location>
        <begin position="42"/>
        <end position="367"/>
    </location>
</feature>
<comment type="caution">
    <text evidence="3">The sequence shown here is derived from an EMBL/GenBank/DDBJ whole genome shotgun (WGS) entry which is preliminary data.</text>
</comment>
<reference evidence="3 4" key="1">
    <citation type="submission" date="2024-06" db="EMBL/GenBank/DDBJ databases">
        <title>The Natural Products Discovery Center: Release of the First 8490 Sequenced Strains for Exploring Actinobacteria Biosynthetic Diversity.</title>
        <authorList>
            <person name="Kalkreuter E."/>
            <person name="Kautsar S.A."/>
            <person name="Yang D."/>
            <person name="Bader C.D."/>
            <person name="Teijaro C.N."/>
            <person name="Fluegel L."/>
            <person name="Davis C.M."/>
            <person name="Simpson J.R."/>
            <person name="Lauterbach L."/>
            <person name="Steele A.D."/>
            <person name="Gui C."/>
            <person name="Meng S."/>
            <person name="Li G."/>
            <person name="Viehrig K."/>
            <person name="Ye F."/>
            <person name="Su P."/>
            <person name="Kiefer A.F."/>
            <person name="Nichols A."/>
            <person name="Cepeda A.J."/>
            <person name="Yan W."/>
            <person name="Fan B."/>
            <person name="Jiang Y."/>
            <person name="Adhikari A."/>
            <person name="Zheng C.-J."/>
            <person name="Schuster L."/>
            <person name="Cowan T.M."/>
            <person name="Smanski M.J."/>
            <person name="Chevrette M.G."/>
            <person name="De Carvalho L.P.S."/>
            <person name="Shen B."/>
        </authorList>
    </citation>
    <scope>NUCLEOTIDE SEQUENCE [LARGE SCALE GENOMIC DNA]</scope>
    <source>
        <strain evidence="3 4">NPDC048946</strain>
    </source>
</reference>
<dbReference type="InterPro" id="IPR042099">
    <property type="entry name" value="ANL_N_sf"/>
</dbReference>
<proteinExistence type="predicted"/>
<protein>
    <submittedName>
        <fullName evidence="3">AMP-binding protein</fullName>
    </submittedName>
</protein>
<dbReference type="PANTHER" id="PTHR43767:SF10">
    <property type="entry name" value="SURFACTIN SYNTHASE SUBUNIT 1"/>
    <property type="match status" value="1"/>
</dbReference>
<feature type="region of interest" description="Disordered" evidence="1">
    <location>
        <begin position="1"/>
        <end position="31"/>
    </location>
</feature>
<dbReference type="EMBL" id="JBEZFP010000060">
    <property type="protein sequence ID" value="MEU8136301.1"/>
    <property type="molecule type" value="Genomic_DNA"/>
</dbReference>
<dbReference type="RefSeq" id="WP_358356707.1">
    <property type="nucleotide sequence ID" value="NZ_JBEZFP010000060.1"/>
</dbReference>
<organism evidence="3 4">
    <name type="scientific">Streptodolium elevatio</name>
    <dbReference type="NCBI Taxonomy" id="3157996"/>
    <lineage>
        <taxon>Bacteria</taxon>
        <taxon>Bacillati</taxon>
        <taxon>Actinomycetota</taxon>
        <taxon>Actinomycetes</taxon>
        <taxon>Kitasatosporales</taxon>
        <taxon>Streptomycetaceae</taxon>
        <taxon>Streptodolium</taxon>
    </lineage>
</organism>
<dbReference type="PROSITE" id="PS00455">
    <property type="entry name" value="AMP_BINDING"/>
    <property type="match status" value="1"/>
</dbReference>
<evidence type="ECO:0000259" key="2">
    <source>
        <dbReference type="Pfam" id="PF00501"/>
    </source>
</evidence>
<dbReference type="InterPro" id="IPR000873">
    <property type="entry name" value="AMP-dep_synth/lig_dom"/>
</dbReference>
<feature type="compositionally biased region" description="Polar residues" evidence="1">
    <location>
        <begin position="1"/>
        <end position="16"/>
    </location>
</feature>
<evidence type="ECO:0000313" key="4">
    <source>
        <dbReference type="Proteomes" id="UP001551482"/>
    </source>
</evidence>
<accession>A0ABV3DKL6</accession>
<dbReference type="Proteomes" id="UP001551482">
    <property type="component" value="Unassembled WGS sequence"/>
</dbReference>
<dbReference type="PANTHER" id="PTHR43767">
    <property type="entry name" value="LONG-CHAIN-FATTY-ACID--COA LIGASE"/>
    <property type="match status" value="1"/>
</dbReference>
<dbReference type="InterPro" id="IPR050237">
    <property type="entry name" value="ATP-dep_AMP-bd_enzyme"/>
</dbReference>
<dbReference type="SUPFAM" id="SSF56801">
    <property type="entry name" value="Acetyl-CoA synthetase-like"/>
    <property type="match status" value="1"/>
</dbReference>
<name>A0ABV3DKL6_9ACTN</name>
<sequence length="494" mass="51037">MTNASGPASPGTSDSAQGPAEGAADPASGGTLADLLVHPGVTLVDGTDGSRLTGADLRARIDEAADRLAGLPDGIVFAPTGQDVPGILGYLGALSAGRAVLLLDPALDRTALEALIARFRPAAVTGADGPTPTGYRAAVGTGFVRKDADSAGVHPDLAVLLTTSGSTGNPKLVRLSRGAVLANARSIATALDLGPAEVAPTSLPLHYSYGLSVLNSHLVVGATLLVDANGVLSRTFWEAVDEHQATSFAGVPYHYEMLRRIGFAPAEHPALRTLTQAGGRLRGTLVKDFAARMDEVGGRLVVMYGQTEATARMAVLPPERLADKLGTAGQAIPGGEFTIRPLDDDGPEDPEGIGEVVYTGPNVMMGYAESEDDLARGDDLGGVLATGDLGRLDDEGFLTITGRLKRIGKVFGTRVSLDDLEDMLRVHGVAAAVPGDDRIIVWLEGADKDGCRAAGRALAERLRVHSSGFDVRTVPALPLLASGKIDYRALEAGV</sequence>
<gene>
    <name evidence="3" type="ORF">AB0C36_22675</name>
</gene>
<dbReference type="InterPro" id="IPR020845">
    <property type="entry name" value="AMP-binding_CS"/>
</dbReference>
<dbReference type="Gene3D" id="3.40.50.12780">
    <property type="entry name" value="N-terminal domain of ligase-like"/>
    <property type="match status" value="1"/>
</dbReference>
<keyword evidence="4" id="KW-1185">Reference proteome</keyword>
<evidence type="ECO:0000313" key="3">
    <source>
        <dbReference type="EMBL" id="MEU8136301.1"/>
    </source>
</evidence>